<sequence>MTAANLQLLSPQWPLIIFTDSLVVRKMDALLVVKQCSCSVDQPIMLEAANANHTLTATSFLTQHCGSTISVVLLKQSHMPLLQCSTAVTEQKTSSFLHIWCKQKGCRANVFTIKCMYREGEIICTGLQRIGDIMKRVVHR</sequence>
<gene>
    <name evidence="1" type="ORF">XENOCAPTIV_001746</name>
</gene>
<keyword evidence="2" id="KW-1185">Reference proteome</keyword>
<proteinExistence type="predicted"/>
<evidence type="ECO:0000313" key="2">
    <source>
        <dbReference type="Proteomes" id="UP001434883"/>
    </source>
</evidence>
<evidence type="ECO:0000313" key="1">
    <source>
        <dbReference type="EMBL" id="MEQ2190604.1"/>
    </source>
</evidence>
<comment type="caution">
    <text evidence="1">The sequence shown here is derived from an EMBL/GenBank/DDBJ whole genome shotgun (WGS) entry which is preliminary data.</text>
</comment>
<accession>A0ABV0Q494</accession>
<name>A0ABV0Q494_9TELE</name>
<organism evidence="1 2">
    <name type="scientific">Xenoophorus captivus</name>
    <dbReference type="NCBI Taxonomy" id="1517983"/>
    <lineage>
        <taxon>Eukaryota</taxon>
        <taxon>Metazoa</taxon>
        <taxon>Chordata</taxon>
        <taxon>Craniata</taxon>
        <taxon>Vertebrata</taxon>
        <taxon>Euteleostomi</taxon>
        <taxon>Actinopterygii</taxon>
        <taxon>Neopterygii</taxon>
        <taxon>Teleostei</taxon>
        <taxon>Neoteleostei</taxon>
        <taxon>Acanthomorphata</taxon>
        <taxon>Ovalentaria</taxon>
        <taxon>Atherinomorphae</taxon>
        <taxon>Cyprinodontiformes</taxon>
        <taxon>Goodeidae</taxon>
        <taxon>Xenoophorus</taxon>
    </lineage>
</organism>
<dbReference type="EMBL" id="JAHRIN010000115">
    <property type="protein sequence ID" value="MEQ2190604.1"/>
    <property type="molecule type" value="Genomic_DNA"/>
</dbReference>
<dbReference type="Proteomes" id="UP001434883">
    <property type="component" value="Unassembled WGS sequence"/>
</dbReference>
<reference evidence="1 2" key="1">
    <citation type="submission" date="2021-06" db="EMBL/GenBank/DDBJ databases">
        <authorList>
            <person name="Palmer J.M."/>
        </authorList>
    </citation>
    <scope>NUCLEOTIDE SEQUENCE [LARGE SCALE GENOMIC DNA]</scope>
    <source>
        <strain evidence="1 2">XC_2019</strain>
        <tissue evidence="1">Muscle</tissue>
    </source>
</reference>
<protein>
    <submittedName>
        <fullName evidence="1">Uncharacterized protein</fullName>
    </submittedName>
</protein>